<gene>
    <name evidence="1" type="ORF">KEG57_02705</name>
</gene>
<protein>
    <submittedName>
        <fullName evidence="1">Uncharacterized protein</fullName>
    </submittedName>
</protein>
<dbReference type="AlphaFoldDB" id="A0A9X3WWB9"/>
<keyword evidence="2" id="KW-1185">Reference proteome</keyword>
<reference evidence="1 2" key="1">
    <citation type="submission" date="2021-04" db="EMBL/GenBank/DDBJ databases">
        <title>Genome analysis of Polyangium sp.</title>
        <authorList>
            <person name="Li Y."/>
            <person name="Wang J."/>
        </authorList>
    </citation>
    <scope>NUCLEOTIDE SEQUENCE [LARGE SCALE GENOMIC DNA]</scope>
    <source>
        <strain evidence="1 2">SDU14</strain>
    </source>
</reference>
<sequence>MRFLAPHIRRRPFNPRHERRPVPADPWSFTTNEYMESVTFVEFVLADFEDDEECYGPGSAADAHMTGARVARARRMGRPRAGLRRRAAG</sequence>
<dbReference type="RefSeq" id="WP_272418191.1">
    <property type="nucleotide sequence ID" value="NZ_JAGTJJ010000001.1"/>
</dbReference>
<comment type="caution">
    <text evidence="1">The sequence shown here is derived from an EMBL/GenBank/DDBJ whole genome shotgun (WGS) entry which is preliminary data.</text>
</comment>
<evidence type="ECO:0000313" key="1">
    <source>
        <dbReference type="EMBL" id="MDC3979392.1"/>
    </source>
</evidence>
<name>A0A9X3WWB9_9BACT</name>
<organism evidence="1 2">
    <name type="scientific">Polyangium jinanense</name>
    <dbReference type="NCBI Taxonomy" id="2829994"/>
    <lineage>
        <taxon>Bacteria</taxon>
        <taxon>Pseudomonadati</taxon>
        <taxon>Myxococcota</taxon>
        <taxon>Polyangia</taxon>
        <taxon>Polyangiales</taxon>
        <taxon>Polyangiaceae</taxon>
        <taxon>Polyangium</taxon>
    </lineage>
</organism>
<dbReference type="Proteomes" id="UP001151081">
    <property type="component" value="Unassembled WGS sequence"/>
</dbReference>
<proteinExistence type="predicted"/>
<accession>A0A9X3WWB9</accession>
<dbReference type="EMBL" id="JAGTJJ010000001">
    <property type="protein sequence ID" value="MDC3979392.1"/>
    <property type="molecule type" value="Genomic_DNA"/>
</dbReference>
<evidence type="ECO:0000313" key="2">
    <source>
        <dbReference type="Proteomes" id="UP001151081"/>
    </source>
</evidence>